<sequence>MYCFGLAMARPVFLLTFALAFLASLLVFAKIVEHSFELMSAWADGPEYATQCPIRPSSGYTYKFNITGQEGTLWWHAHSKWLRATVYGALIIRPRAGHSYPFPKPYREFPILLGAYIFFPFLCFLNLNLCLFPIKFSQAS</sequence>
<name>A0ACC0HG24_9ERIC</name>
<comment type="caution">
    <text evidence="1">The sequence shown here is derived from an EMBL/GenBank/DDBJ whole genome shotgun (WGS) entry which is preliminary data.</text>
</comment>
<reference evidence="1 2" key="1">
    <citation type="journal article" date="2022" name="Plant J.">
        <title>Chromosome-level genome of Camellia lanceoleosa provides a valuable resource for understanding genome evolution and self-incompatibility.</title>
        <authorList>
            <person name="Gong W."/>
            <person name="Xiao S."/>
            <person name="Wang L."/>
            <person name="Liao Z."/>
            <person name="Chang Y."/>
            <person name="Mo W."/>
            <person name="Hu G."/>
            <person name="Li W."/>
            <person name="Zhao G."/>
            <person name="Zhu H."/>
            <person name="Hu X."/>
            <person name="Ji K."/>
            <person name="Xiang X."/>
            <person name="Song Q."/>
            <person name="Yuan D."/>
            <person name="Jin S."/>
            <person name="Zhang L."/>
        </authorList>
    </citation>
    <scope>NUCLEOTIDE SEQUENCE [LARGE SCALE GENOMIC DNA]</scope>
    <source>
        <strain evidence="1">SQ_2022a</strain>
    </source>
</reference>
<proteinExistence type="predicted"/>
<evidence type="ECO:0000313" key="2">
    <source>
        <dbReference type="Proteomes" id="UP001060215"/>
    </source>
</evidence>
<dbReference type="Proteomes" id="UP001060215">
    <property type="component" value="Chromosome 5"/>
</dbReference>
<keyword evidence="2" id="KW-1185">Reference proteome</keyword>
<accession>A0ACC0HG24</accession>
<protein>
    <submittedName>
        <fullName evidence="1">Laccase-7</fullName>
    </submittedName>
</protein>
<gene>
    <name evidence="1" type="ORF">LOK49_LG06G02647</name>
</gene>
<organism evidence="1 2">
    <name type="scientific">Camellia lanceoleosa</name>
    <dbReference type="NCBI Taxonomy" id="1840588"/>
    <lineage>
        <taxon>Eukaryota</taxon>
        <taxon>Viridiplantae</taxon>
        <taxon>Streptophyta</taxon>
        <taxon>Embryophyta</taxon>
        <taxon>Tracheophyta</taxon>
        <taxon>Spermatophyta</taxon>
        <taxon>Magnoliopsida</taxon>
        <taxon>eudicotyledons</taxon>
        <taxon>Gunneridae</taxon>
        <taxon>Pentapetalae</taxon>
        <taxon>asterids</taxon>
        <taxon>Ericales</taxon>
        <taxon>Theaceae</taxon>
        <taxon>Camellia</taxon>
    </lineage>
</organism>
<dbReference type="EMBL" id="CM045762">
    <property type="protein sequence ID" value="KAI8010986.1"/>
    <property type="molecule type" value="Genomic_DNA"/>
</dbReference>
<evidence type="ECO:0000313" key="1">
    <source>
        <dbReference type="EMBL" id="KAI8010986.1"/>
    </source>
</evidence>